<evidence type="ECO:0000313" key="4">
    <source>
        <dbReference type="EMBL" id="KFI59961.1"/>
    </source>
</evidence>
<evidence type="ECO:0000313" key="5">
    <source>
        <dbReference type="Proteomes" id="UP000029046"/>
    </source>
</evidence>
<feature type="domain" description="HTH tetR-type" evidence="3">
    <location>
        <begin position="8"/>
        <end position="69"/>
    </location>
</feature>
<dbReference type="InterPro" id="IPR001647">
    <property type="entry name" value="HTH_TetR"/>
</dbReference>
<evidence type="ECO:0000259" key="3">
    <source>
        <dbReference type="PROSITE" id="PS50977"/>
    </source>
</evidence>
<keyword evidence="5" id="KW-1185">Reference proteome</keyword>
<dbReference type="SUPFAM" id="SSF46689">
    <property type="entry name" value="Homeodomain-like"/>
    <property type="match status" value="1"/>
</dbReference>
<reference evidence="4 5" key="1">
    <citation type="submission" date="2014-03" db="EMBL/GenBank/DDBJ databases">
        <title>Genomics of Bifidobacteria.</title>
        <authorList>
            <person name="Ventura M."/>
            <person name="Milani C."/>
            <person name="Lugli G.A."/>
        </authorList>
    </citation>
    <scope>NUCLEOTIDE SEQUENCE [LARGE SCALE GENOMIC DNA]</scope>
    <source>
        <strain evidence="4 5">LMG 11586</strain>
    </source>
</reference>
<feature type="DNA-binding region" description="H-T-H motif" evidence="2">
    <location>
        <begin position="32"/>
        <end position="51"/>
    </location>
</feature>
<sequence length="227" mass="25608">MARNAHPEVTRRRILDAAQKLFSEKGFEHTSMQDIVNELGNLSKGAIYHHFPGKEAILEELTHRDWEASHGLLDELRQRTDLTGLEKIREVIRRSVTSETHLDIQRDAAQFLEDSTTLAHNLQSWQTTVADGFHTLIMDGVKDGSITTEYPREAAILLSLLLNYWVACAPTAADTEPRTRCVATMLAAIGLPVFNEELIDLTVRGFQAFNAPSFYPEPHDTADDRNR</sequence>
<dbReference type="GO" id="GO:0000976">
    <property type="term" value="F:transcription cis-regulatory region binding"/>
    <property type="evidence" value="ECO:0007669"/>
    <property type="project" value="TreeGrafter"/>
</dbReference>
<dbReference type="PANTHER" id="PTHR30055:SF226">
    <property type="entry name" value="HTH-TYPE TRANSCRIPTIONAL REGULATOR PKSA"/>
    <property type="match status" value="1"/>
</dbReference>
<evidence type="ECO:0000256" key="1">
    <source>
        <dbReference type="ARBA" id="ARBA00023125"/>
    </source>
</evidence>
<keyword evidence="1 2" id="KW-0238">DNA-binding</keyword>
<dbReference type="Gene3D" id="1.10.357.10">
    <property type="entry name" value="Tetracycline Repressor, domain 2"/>
    <property type="match status" value="1"/>
</dbReference>
<dbReference type="eggNOG" id="COG1309">
    <property type="taxonomic scope" value="Bacteria"/>
</dbReference>
<dbReference type="OrthoDB" id="7505659at2"/>
<dbReference type="Pfam" id="PF00440">
    <property type="entry name" value="TetR_N"/>
    <property type="match status" value="1"/>
</dbReference>
<dbReference type="PROSITE" id="PS50977">
    <property type="entry name" value="HTH_TETR_2"/>
    <property type="match status" value="1"/>
</dbReference>
<organism evidence="4 5">
    <name type="scientific">Bifidobacterium pullorum subsp. gallinarum</name>
    <dbReference type="NCBI Taxonomy" id="78344"/>
    <lineage>
        <taxon>Bacteria</taxon>
        <taxon>Bacillati</taxon>
        <taxon>Actinomycetota</taxon>
        <taxon>Actinomycetes</taxon>
        <taxon>Bifidobacteriales</taxon>
        <taxon>Bifidobacteriaceae</taxon>
        <taxon>Bifidobacterium</taxon>
    </lineage>
</organism>
<gene>
    <name evidence="4" type="ORF">BIGA_1635</name>
</gene>
<accession>A0A087AMG1</accession>
<dbReference type="RefSeq" id="WP_051917211.1">
    <property type="nucleotide sequence ID" value="NZ_JGYX01000007.1"/>
</dbReference>
<dbReference type="Proteomes" id="UP000029046">
    <property type="component" value="Unassembled WGS sequence"/>
</dbReference>
<dbReference type="AlphaFoldDB" id="A0A087AMG1"/>
<dbReference type="InterPro" id="IPR009057">
    <property type="entry name" value="Homeodomain-like_sf"/>
</dbReference>
<dbReference type="GO" id="GO:0003700">
    <property type="term" value="F:DNA-binding transcription factor activity"/>
    <property type="evidence" value="ECO:0007669"/>
    <property type="project" value="TreeGrafter"/>
</dbReference>
<proteinExistence type="predicted"/>
<dbReference type="InterPro" id="IPR050109">
    <property type="entry name" value="HTH-type_TetR-like_transc_reg"/>
</dbReference>
<name>A0A087AMG1_9BIFI</name>
<protein>
    <submittedName>
        <fullName evidence="4">TetR-type transcriptional regulator</fullName>
    </submittedName>
</protein>
<comment type="caution">
    <text evidence="4">The sequence shown here is derived from an EMBL/GenBank/DDBJ whole genome shotgun (WGS) entry which is preliminary data.</text>
</comment>
<evidence type="ECO:0000256" key="2">
    <source>
        <dbReference type="PROSITE-ProRule" id="PRU00335"/>
    </source>
</evidence>
<dbReference type="PANTHER" id="PTHR30055">
    <property type="entry name" value="HTH-TYPE TRANSCRIPTIONAL REGULATOR RUTR"/>
    <property type="match status" value="1"/>
</dbReference>
<dbReference type="EMBL" id="JGYX01000007">
    <property type="protein sequence ID" value="KFI59961.1"/>
    <property type="molecule type" value="Genomic_DNA"/>
</dbReference>